<organism evidence="1 2">
    <name type="scientific">Bacillus kandeliae</name>
    <dbReference type="NCBI Taxonomy" id="3129297"/>
    <lineage>
        <taxon>Bacteria</taxon>
        <taxon>Bacillati</taxon>
        <taxon>Bacillota</taxon>
        <taxon>Bacilli</taxon>
        <taxon>Bacillales</taxon>
        <taxon>Bacillaceae</taxon>
        <taxon>Bacillus</taxon>
    </lineage>
</organism>
<protein>
    <submittedName>
        <fullName evidence="1">Uncharacterized protein</fullName>
    </submittedName>
</protein>
<keyword evidence="2" id="KW-1185">Reference proteome</keyword>
<dbReference type="RefSeq" id="WP_338749840.1">
    <property type="nucleotide sequence ID" value="NZ_CP147404.1"/>
</dbReference>
<name>A0ABZ2N2V9_9BACI</name>
<evidence type="ECO:0000313" key="1">
    <source>
        <dbReference type="EMBL" id="WXB91894.1"/>
    </source>
</evidence>
<reference evidence="1 2" key="1">
    <citation type="submission" date="2024-02" db="EMBL/GenBank/DDBJ databases">
        <title>Seven novel Bacillus-like species.</title>
        <authorList>
            <person name="Liu G."/>
        </authorList>
    </citation>
    <scope>NUCLEOTIDE SEQUENCE [LARGE SCALE GENOMIC DNA]</scope>
    <source>
        <strain evidence="1 2">FJAT-52991</strain>
    </source>
</reference>
<dbReference type="Proteomes" id="UP001387364">
    <property type="component" value="Chromosome"/>
</dbReference>
<proteinExistence type="predicted"/>
<accession>A0ABZ2N2V9</accession>
<gene>
    <name evidence="1" type="ORF">WDJ61_11510</name>
</gene>
<dbReference type="EMBL" id="CP147404">
    <property type="protein sequence ID" value="WXB91894.1"/>
    <property type="molecule type" value="Genomic_DNA"/>
</dbReference>
<evidence type="ECO:0000313" key="2">
    <source>
        <dbReference type="Proteomes" id="UP001387364"/>
    </source>
</evidence>
<sequence>MENLEEHIKKYWFPDHVADYQDHSDLKVLDWEKPGTGMYYCRYVFDGNKMYVSGDIGEAVFWFTEKADLFNQCKYNLEYFEEKLRAYNGERRNFEADVAIKRMREWLNDLKVDEIEYDHDEMRILFEETRNCDSKREWEEIIHSHHDFIQNLEYDYWEWMYEAGDEVPMRIKGYLVGLKMAAEQLKSKASIA</sequence>